<evidence type="ECO:0000259" key="1">
    <source>
        <dbReference type="Pfam" id="PF04015"/>
    </source>
</evidence>
<dbReference type="NCBIfam" id="TIGR01409">
    <property type="entry name" value="TAT_signal_seq"/>
    <property type="match status" value="1"/>
</dbReference>
<feature type="domain" description="DUF362" evidence="1">
    <location>
        <begin position="75"/>
        <end position="271"/>
    </location>
</feature>
<dbReference type="AlphaFoldDB" id="A0A367ZKE3"/>
<gene>
    <name evidence="2" type="ORF">OZSIB_1569</name>
</gene>
<accession>A0A367ZKE3</accession>
<dbReference type="InterPro" id="IPR007160">
    <property type="entry name" value="DUF362"/>
</dbReference>
<protein>
    <submittedName>
        <fullName evidence="2">Iron-sulfur cluster-binding protein</fullName>
    </submittedName>
</protein>
<proteinExistence type="predicted"/>
<dbReference type="Pfam" id="PF04015">
    <property type="entry name" value="DUF362"/>
    <property type="match status" value="1"/>
</dbReference>
<reference evidence="2 3" key="1">
    <citation type="submission" date="2018-05" db="EMBL/GenBank/DDBJ databases">
        <title>A metagenomic window into the 2 km-deep terrestrial subsurface aquifer revealed taxonomically and functionally diverse microbial community comprising novel uncultured bacterial lineages.</title>
        <authorList>
            <person name="Kadnikov V.V."/>
            <person name="Mardanov A.V."/>
            <person name="Beletsky A.V."/>
            <person name="Banks D."/>
            <person name="Pimenov N.V."/>
            <person name="Frank Y.A."/>
            <person name="Karnachuk O.V."/>
            <person name="Ravin N.V."/>
        </authorList>
    </citation>
    <scope>NUCLEOTIDE SEQUENCE [LARGE SCALE GENOMIC DNA]</scope>
    <source>
        <strain evidence="2">BY5</strain>
    </source>
</reference>
<dbReference type="Proteomes" id="UP000252355">
    <property type="component" value="Unassembled WGS sequence"/>
</dbReference>
<evidence type="ECO:0000313" key="2">
    <source>
        <dbReference type="EMBL" id="RCK78327.1"/>
    </source>
</evidence>
<dbReference type="EMBL" id="QOQW01000024">
    <property type="protein sequence ID" value="RCK78327.1"/>
    <property type="molecule type" value="Genomic_DNA"/>
</dbReference>
<evidence type="ECO:0000313" key="3">
    <source>
        <dbReference type="Proteomes" id="UP000252355"/>
    </source>
</evidence>
<comment type="caution">
    <text evidence="2">The sequence shown here is derived from an EMBL/GenBank/DDBJ whole genome shotgun (WGS) entry which is preliminary data.</text>
</comment>
<dbReference type="InterPro" id="IPR019546">
    <property type="entry name" value="TAT_signal_bac_arc"/>
</dbReference>
<name>A0A367ZKE3_9BACT</name>
<organism evidence="2 3">
    <name type="scientific">Candidatus Ozemobacter sibiricus</name>
    <dbReference type="NCBI Taxonomy" id="2268124"/>
    <lineage>
        <taxon>Bacteria</taxon>
        <taxon>Candidatus Ozemobacteria</taxon>
        <taxon>Candidatus Ozemobacterales</taxon>
        <taxon>Candidatus Ozemobacteraceae</taxon>
        <taxon>Candidatus Ozemobacter</taxon>
    </lineage>
</organism>
<sequence length="307" mass="33226">MKRRDFLKTAGLTLAAAALGDRIVLGEPAPSQPPPAPVAWPDVVRIENGEPAALLRAALQKMGGMGRFISRGDVVVIKPNIGWDRPPELAANTNPELVAELVKECLQAGAKRVKIFDRTCNNPLRCYANSGIEAAAAAVGAEVSHIDESRFKEISLKSGEVLKTWPIYQDYLEADKIINVPIAKHHGLSRLTLGLKNLMGVMGGSRGQLHNNFQKKLIDVVSEILPTLTVIDAYRILTDNGPSGGYPADVKLTRTLVMSPCPVAADMAVLDLFEVQAESLPYLQEAIARKLNRVDLAALKVDKTVLN</sequence>